<evidence type="ECO:0000256" key="1">
    <source>
        <dbReference type="SAM" id="MobiDB-lite"/>
    </source>
</evidence>
<dbReference type="AlphaFoldDB" id="A0A6S7II12"/>
<dbReference type="PANTHER" id="PTHR46095:SF1">
    <property type="entry name" value="ZINC FINGER PROTEIN 593"/>
    <property type="match status" value="1"/>
</dbReference>
<feature type="compositionally biased region" description="Basic residues" evidence="1">
    <location>
        <begin position="1"/>
        <end position="26"/>
    </location>
</feature>
<accession>A0A6S7II12</accession>
<gene>
    <name evidence="2" type="ORF">PACLA_8A044164</name>
</gene>
<evidence type="ECO:0000313" key="3">
    <source>
        <dbReference type="Proteomes" id="UP001152795"/>
    </source>
</evidence>
<dbReference type="OrthoDB" id="24683at2759"/>
<dbReference type="EMBL" id="CACRXK020010096">
    <property type="protein sequence ID" value="CAB4018634.1"/>
    <property type="molecule type" value="Genomic_DNA"/>
</dbReference>
<dbReference type="Proteomes" id="UP001152795">
    <property type="component" value="Unassembled WGS sequence"/>
</dbReference>
<reference evidence="2" key="1">
    <citation type="submission" date="2020-04" db="EMBL/GenBank/DDBJ databases">
        <authorList>
            <person name="Alioto T."/>
            <person name="Alioto T."/>
            <person name="Gomez Garrido J."/>
        </authorList>
    </citation>
    <scope>NUCLEOTIDE SEQUENCE</scope>
    <source>
        <strain evidence="2">A484AB</strain>
    </source>
</reference>
<dbReference type="InterPro" id="IPR051879">
    <property type="entry name" value="C2H2-ZF_Maturation_Protein"/>
</dbReference>
<protein>
    <submittedName>
        <fullName evidence="2">Zinc finger 593</fullName>
    </submittedName>
</protein>
<evidence type="ECO:0000313" key="2">
    <source>
        <dbReference type="EMBL" id="CAB4018634.1"/>
    </source>
</evidence>
<comment type="caution">
    <text evidence="2">The sequence shown here is derived from an EMBL/GenBank/DDBJ whole genome shotgun (WGS) entry which is preliminary data.</text>
</comment>
<proteinExistence type="predicted"/>
<keyword evidence="3" id="KW-1185">Reference proteome</keyword>
<name>A0A6S7II12_PARCT</name>
<organism evidence="2 3">
    <name type="scientific">Paramuricea clavata</name>
    <name type="common">Red gorgonian</name>
    <name type="synonym">Violescent sea-whip</name>
    <dbReference type="NCBI Taxonomy" id="317549"/>
    <lineage>
        <taxon>Eukaryota</taxon>
        <taxon>Metazoa</taxon>
        <taxon>Cnidaria</taxon>
        <taxon>Anthozoa</taxon>
        <taxon>Octocorallia</taxon>
        <taxon>Malacalcyonacea</taxon>
        <taxon>Plexauridae</taxon>
        <taxon>Paramuricea</taxon>
    </lineage>
</organism>
<sequence length="64" mass="7523">MGRLRRKRMHKNIKDQKKKYRTRRRTKDIDQIHTDLEAGNSVKLSSQNDPDLPGSGQHYCLQCA</sequence>
<feature type="region of interest" description="Disordered" evidence="1">
    <location>
        <begin position="1"/>
        <end position="34"/>
    </location>
</feature>
<feature type="non-terminal residue" evidence="2">
    <location>
        <position position="64"/>
    </location>
</feature>
<dbReference type="PANTHER" id="PTHR46095">
    <property type="entry name" value="ZINC FINGER PROTEIN 593"/>
    <property type="match status" value="1"/>
</dbReference>